<evidence type="ECO:0000256" key="1">
    <source>
        <dbReference type="ARBA" id="ARBA00001966"/>
    </source>
</evidence>
<comment type="cofactor">
    <cofactor evidence="1">
        <name>[4Fe-4S] cluster</name>
        <dbReference type="ChEBI" id="CHEBI:49883"/>
    </cofactor>
</comment>
<dbReference type="Pfam" id="PF04055">
    <property type="entry name" value="Radical_SAM"/>
    <property type="match status" value="1"/>
</dbReference>
<dbReference type="InterPro" id="IPR007197">
    <property type="entry name" value="rSAM"/>
</dbReference>
<feature type="domain" description="Radical SAM core" evidence="7">
    <location>
        <begin position="226"/>
        <end position="309"/>
    </location>
</feature>
<dbReference type="GO" id="GO:0051536">
    <property type="term" value="F:iron-sulfur cluster binding"/>
    <property type="evidence" value="ECO:0007669"/>
    <property type="project" value="UniProtKB-KW"/>
</dbReference>
<gene>
    <name evidence="8" type="ORF">EDC23_2124</name>
</gene>
<dbReference type="InterPro" id="IPR058240">
    <property type="entry name" value="rSAM_sf"/>
</dbReference>
<dbReference type="Gene3D" id="3.20.20.70">
    <property type="entry name" value="Aldolase class I"/>
    <property type="match status" value="1"/>
</dbReference>
<evidence type="ECO:0000256" key="5">
    <source>
        <dbReference type="ARBA" id="ARBA00023014"/>
    </source>
</evidence>
<dbReference type="Proteomes" id="UP000294914">
    <property type="component" value="Unassembled WGS sequence"/>
</dbReference>
<evidence type="ECO:0000256" key="2">
    <source>
        <dbReference type="ARBA" id="ARBA00022691"/>
    </source>
</evidence>
<keyword evidence="5" id="KW-0411">Iron-sulfur</keyword>
<keyword evidence="9" id="KW-1185">Reference proteome</keyword>
<dbReference type="EMBL" id="SOQX01000005">
    <property type="protein sequence ID" value="TDY00620.1"/>
    <property type="molecule type" value="Genomic_DNA"/>
</dbReference>
<name>A0A4R8INC0_9GAMM</name>
<keyword evidence="3" id="KW-0479">Metal-binding</keyword>
<accession>A0A4R8INC0</accession>
<dbReference type="SUPFAM" id="SSF102114">
    <property type="entry name" value="Radical SAM enzymes"/>
    <property type="match status" value="1"/>
</dbReference>
<evidence type="ECO:0000259" key="7">
    <source>
        <dbReference type="Pfam" id="PF04055"/>
    </source>
</evidence>
<organism evidence="8 9">
    <name type="scientific">Thiohalophilus thiocyanatoxydans</name>
    <dbReference type="NCBI Taxonomy" id="381308"/>
    <lineage>
        <taxon>Bacteria</taxon>
        <taxon>Pseudomonadati</taxon>
        <taxon>Pseudomonadota</taxon>
        <taxon>Gammaproteobacteria</taxon>
        <taxon>Thiohalomonadales</taxon>
        <taxon>Thiohalophilaceae</taxon>
        <taxon>Thiohalophilus</taxon>
    </lineage>
</organism>
<comment type="caution">
    <text evidence="8">The sequence shown here is derived from an EMBL/GenBank/DDBJ whole genome shotgun (WGS) entry which is preliminary data.</text>
</comment>
<evidence type="ECO:0000313" key="8">
    <source>
        <dbReference type="EMBL" id="TDY00620.1"/>
    </source>
</evidence>
<proteinExistence type="predicted"/>
<dbReference type="AlphaFoldDB" id="A0A4R8INC0"/>
<feature type="region of interest" description="Disordered" evidence="6">
    <location>
        <begin position="412"/>
        <end position="434"/>
    </location>
</feature>
<sequence length="596" mass="67995">MASVSGSAVEHKGTEGIAVVSGGGRVVGVADQAALLPVYLTTMRQRFKDEINRLTTGGAMRRMLDGHPRAAELAFPMAYLYAWHWLRHNVHDNYRAQVLETFRGPRFGFLMDLLLCDTAEQFVRGYVQHWLDHPAEGQKQWQEYQTLLAAREGNTGQLIEDILALWQGLGLFTQTYMAEFKNVAREERERYAGMLGAEDQERLALVDALPDDLQGVTPRFDKLGIIPAMGCPQTCRHCMFTWRPPRGKNEDPEQVLDLVDQHTDSVLFTGGDLTKQLDHFYAAIRRMRHIKNFALLLNGDFADTPEITHDVLGKMAQAIKSRPKKWAPARVLLQISFDEFHNEVYVDKQGLLAERIPVARIANIVECYPRYAEQIQLALLHKQTAMNFSQDVLQKGVFARLAQELGKRGHQIQVQDVKTSPRLKRNPKSPEQPQPVLKDATFVLAKHPDSPVLLTSSTIDGYGRAALLEEWETVKEKDLLYQVLSEGPPRGESFDIDMMLWFNGWVTLFNAVHICLGDLYRDGMEKIMVRQRKDPLTRALHRFDRKLLDYYAEVRDDLDNKIDAATGPHHLFHALTEEAEVRLHMPRRLMENARAT</sequence>
<keyword evidence="4" id="KW-0408">Iron</keyword>
<dbReference type="OrthoDB" id="7053688at2"/>
<dbReference type="RefSeq" id="WP_134084297.1">
    <property type="nucleotide sequence ID" value="NZ_SOQX01000005.1"/>
</dbReference>
<dbReference type="GO" id="GO:0003824">
    <property type="term" value="F:catalytic activity"/>
    <property type="evidence" value="ECO:0007669"/>
    <property type="project" value="InterPro"/>
</dbReference>
<dbReference type="GO" id="GO:0046872">
    <property type="term" value="F:metal ion binding"/>
    <property type="evidence" value="ECO:0007669"/>
    <property type="project" value="UniProtKB-KW"/>
</dbReference>
<dbReference type="SFLD" id="SFLDS00029">
    <property type="entry name" value="Radical_SAM"/>
    <property type="match status" value="1"/>
</dbReference>
<evidence type="ECO:0000256" key="3">
    <source>
        <dbReference type="ARBA" id="ARBA00022723"/>
    </source>
</evidence>
<evidence type="ECO:0000313" key="9">
    <source>
        <dbReference type="Proteomes" id="UP000294914"/>
    </source>
</evidence>
<keyword evidence="2" id="KW-0949">S-adenosyl-L-methionine</keyword>
<reference evidence="8 9" key="1">
    <citation type="submission" date="2019-03" db="EMBL/GenBank/DDBJ databases">
        <title>Genomic Encyclopedia of Type Strains, Phase IV (KMG-IV): sequencing the most valuable type-strain genomes for metagenomic binning, comparative biology and taxonomic classification.</title>
        <authorList>
            <person name="Goeker M."/>
        </authorList>
    </citation>
    <scope>NUCLEOTIDE SEQUENCE [LARGE SCALE GENOMIC DNA]</scope>
    <source>
        <strain evidence="8 9">DSM 16326</strain>
    </source>
</reference>
<evidence type="ECO:0000256" key="4">
    <source>
        <dbReference type="ARBA" id="ARBA00023004"/>
    </source>
</evidence>
<protein>
    <submittedName>
        <fullName evidence="8">Radical SAM family protein</fullName>
    </submittedName>
</protein>
<evidence type="ECO:0000256" key="6">
    <source>
        <dbReference type="SAM" id="MobiDB-lite"/>
    </source>
</evidence>
<dbReference type="InterPro" id="IPR013785">
    <property type="entry name" value="Aldolase_TIM"/>
</dbReference>